<organism evidence="11 12">
    <name type="scientific">Cannabis sativa</name>
    <name type="common">Hemp</name>
    <name type="synonym">Marijuana</name>
    <dbReference type="NCBI Taxonomy" id="3483"/>
    <lineage>
        <taxon>Eukaryota</taxon>
        <taxon>Viridiplantae</taxon>
        <taxon>Streptophyta</taxon>
        <taxon>Embryophyta</taxon>
        <taxon>Tracheophyta</taxon>
        <taxon>Spermatophyta</taxon>
        <taxon>Magnoliopsida</taxon>
        <taxon>eudicotyledons</taxon>
        <taxon>Gunneridae</taxon>
        <taxon>Pentapetalae</taxon>
        <taxon>rosids</taxon>
        <taxon>fabids</taxon>
        <taxon>Rosales</taxon>
        <taxon>Cannabaceae</taxon>
        <taxon>Cannabis</taxon>
    </lineage>
</organism>
<evidence type="ECO:0000313" key="11">
    <source>
        <dbReference type="EnsemblPlants" id="cds.evm.model.08.148"/>
    </source>
</evidence>
<keyword evidence="3" id="KW-1003">Cell membrane</keyword>
<dbReference type="InterPro" id="IPR036397">
    <property type="entry name" value="RNaseH_sf"/>
</dbReference>
<dbReference type="InterPro" id="IPR032675">
    <property type="entry name" value="LRR_dom_sf"/>
</dbReference>
<reference evidence="11" key="1">
    <citation type="submission" date="2018-11" db="EMBL/GenBank/DDBJ databases">
        <authorList>
            <person name="Grassa J C."/>
        </authorList>
    </citation>
    <scope>NUCLEOTIDE SEQUENCE [LARGE SCALE GENOMIC DNA]</scope>
</reference>
<keyword evidence="5" id="KW-0812">Transmembrane</keyword>
<keyword evidence="12" id="KW-1185">Reference proteome</keyword>
<dbReference type="InterPro" id="IPR001611">
    <property type="entry name" value="Leu-rich_rpt"/>
</dbReference>
<evidence type="ECO:0000256" key="7">
    <source>
        <dbReference type="ARBA" id="ARBA00022989"/>
    </source>
</evidence>
<dbReference type="Gene3D" id="3.80.10.10">
    <property type="entry name" value="Ribonuclease Inhibitor"/>
    <property type="match status" value="2"/>
</dbReference>
<dbReference type="PANTHER" id="PTHR27004">
    <property type="entry name" value="RECEPTOR-LIKE PROTEIN 12 ISOFORM X1"/>
    <property type="match status" value="1"/>
</dbReference>
<evidence type="ECO:0000256" key="3">
    <source>
        <dbReference type="ARBA" id="ARBA00022475"/>
    </source>
</evidence>
<comment type="similarity">
    <text evidence="2">Belongs to the RLP family.</text>
</comment>
<dbReference type="GO" id="GO:0003676">
    <property type="term" value="F:nucleic acid binding"/>
    <property type="evidence" value="ECO:0007669"/>
    <property type="project" value="InterPro"/>
</dbReference>
<dbReference type="Gene3D" id="3.30.420.10">
    <property type="entry name" value="Ribonuclease H-like superfamily/Ribonuclease H"/>
    <property type="match status" value="1"/>
</dbReference>
<dbReference type="EMBL" id="UZAU01000679">
    <property type="status" value="NOT_ANNOTATED_CDS"/>
    <property type="molecule type" value="Genomic_DNA"/>
</dbReference>
<protein>
    <submittedName>
        <fullName evidence="11">Uncharacterized protein</fullName>
    </submittedName>
</protein>
<keyword evidence="4" id="KW-0433">Leucine-rich repeat</keyword>
<sequence>MPITHLFYADDAIFFCKANGSNAEAILRCITTYEHWSGQKVNKEKSGVVFSPNTSLRYKDEIKTTLGMNGLGSQEKYLGNPFFFSANKRRDFKFLKEKIATRLEGWKAKNLSQAGRTTLVSSVLQSIPGYFMSTALVPKSVCEDLDRTVAKFWWIGNSERQRYRAYKSWNEICQPKRCGGLGLRRFSEINLALLAKLGWMVLNGVDKPWVRLLETRYCQGLDAWQVEKRSGDSRVWRGILEARHVCIAGAGVLIGDGESYLWERPWVPGKSMEEVRNGCHYSRRHAFVKVSDLFLEGTRVWNEELIKASFDADVASAILCIRPLMSSGDITFWKGSKSGHYTVKSGYWVSQCSRFKSPNKVWESLWQSKIHPRLKLVLWKVWSDILPSKQRLALLELCGSKVPEEFGLKICIGKTFSILESGGLKEMEMRLVPLNHLARPEFLDVDLELQNYDDLGVKKIKVLSNSKVAIMALKNGCLPYAWGTYPVFESCRCICKCFDLVVFAHCPRSENRVADAVAGWARCAMSCSEGLLRDIAPAVAGKLPENVLSLPNLQQLDLFYNTNLTASFPQHNWSSPLKVLNLSRSGVVIDPYLCRKFNEFPYFLRSLQNIRELDLSNNQIEGSVPQWLWNVGKDSLFFLDISHNSLTQIDHIPWKTLRYINLAFNQLQGHLPVLPPSTMFISISNNSFVGEISPSICNLTSLEGLDLSNNNLSGNIPPCLGNPSSSYLEVLDLRKNKFHGIIPPIFAKGNILRVLNVNENELEGSLPKSLLNCKWLELLDIGNNKINGSFPTWLESLPFLQVLILRSNRFQGPIGNPKVRHPFQNLRIVDFSGNQFTGHLPHKYFNNFVGMMDAYSDGLNYMGAFHVFMSYYDISSLTIKGNYVELPKIQSMIITIDFSRNNFTGEMPKVIGKLNSLKGLNFSHNKLVGNIPSSLGNLSNLEGLDLSSNELDGMIPRQLGTNLHQLEVLNLSVNKLEGPIPRGPQFNTFNEDSYSGNSGLCGFPLKSCNEDKTSSPTSQQEEEEEHANGLFDWKIVLMGYGSGMVIGISLGYMLLSDKIIDGLVETVKGEQWSRLVKRSKRNARQDRRIGRRH</sequence>
<keyword evidence="7" id="KW-1133">Transmembrane helix</keyword>
<dbReference type="Pfam" id="PF00560">
    <property type="entry name" value="LRR_1"/>
    <property type="match status" value="6"/>
</dbReference>
<dbReference type="AlphaFoldDB" id="A0A803Q8T8"/>
<dbReference type="SMART" id="SM00369">
    <property type="entry name" value="LRR_TYP"/>
    <property type="match status" value="4"/>
</dbReference>
<dbReference type="EnsemblPlants" id="evm.model.08.148">
    <property type="protein sequence ID" value="cds.evm.model.08.148"/>
    <property type="gene ID" value="evm.TU.08.148"/>
</dbReference>
<dbReference type="PRINTS" id="PR00019">
    <property type="entry name" value="LEURICHRPT"/>
</dbReference>
<evidence type="ECO:0000256" key="4">
    <source>
        <dbReference type="ARBA" id="ARBA00022614"/>
    </source>
</evidence>
<dbReference type="SUPFAM" id="SSF52058">
    <property type="entry name" value="L domain-like"/>
    <property type="match status" value="2"/>
</dbReference>
<dbReference type="GO" id="GO:0005886">
    <property type="term" value="C:plasma membrane"/>
    <property type="evidence" value="ECO:0007669"/>
    <property type="project" value="UniProtKB-SubCell"/>
</dbReference>
<accession>A0A803Q8T8</accession>
<name>A0A803Q8T8_CANSA</name>
<evidence type="ECO:0000256" key="10">
    <source>
        <dbReference type="ARBA" id="ARBA00023180"/>
    </source>
</evidence>
<evidence type="ECO:0000256" key="8">
    <source>
        <dbReference type="ARBA" id="ARBA00023136"/>
    </source>
</evidence>
<evidence type="ECO:0000256" key="1">
    <source>
        <dbReference type="ARBA" id="ARBA00004251"/>
    </source>
</evidence>
<dbReference type="Proteomes" id="UP000596661">
    <property type="component" value="Chromosome 8"/>
</dbReference>
<reference evidence="11" key="2">
    <citation type="submission" date="2021-03" db="UniProtKB">
        <authorList>
            <consortium name="EnsemblPlants"/>
        </authorList>
    </citation>
    <scope>IDENTIFICATION</scope>
</reference>
<keyword evidence="9" id="KW-0675">Receptor</keyword>
<comment type="subcellular location">
    <subcellularLocation>
        <location evidence="1">Cell membrane</location>
        <topology evidence="1">Single-pass type I membrane protein</topology>
    </subcellularLocation>
</comment>
<keyword evidence="6" id="KW-0677">Repeat</keyword>
<proteinExistence type="inferred from homology"/>
<evidence type="ECO:0000256" key="2">
    <source>
        <dbReference type="ARBA" id="ARBA00009592"/>
    </source>
</evidence>
<dbReference type="FunFam" id="3.80.10.10:FF:000213">
    <property type="entry name" value="Tyrosine-sulfated glycopeptide receptor 1"/>
    <property type="match status" value="1"/>
</dbReference>
<evidence type="ECO:0000256" key="6">
    <source>
        <dbReference type="ARBA" id="ARBA00022737"/>
    </source>
</evidence>
<evidence type="ECO:0000313" key="12">
    <source>
        <dbReference type="Proteomes" id="UP000596661"/>
    </source>
</evidence>
<dbReference type="Gramene" id="evm.model.08.148">
    <property type="protein sequence ID" value="cds.evm.model.08.148"/>
    <property type="gene ID" value="evm.TU.08.148"/>
</dbReference>
<dbReference type="InterPro" id="IPR003591">
    <property type="entry name" value="Leu-rich_rpt_typical-subtyp"/>
</dbReference>
<evidence type="ECO:0000256" key="5">
    <source>
        <dbReference type="ARBA" id="ARBA00022692"/>
    </source>
</evidence>
<keyword evidence="8" id="KW-0472">Membrane</keyword>
<evidence type="ECO:0000256" key="9">
    <source>
        <dbReference type="ARBA" id="ARBA00023170"/>
    </source>
</evidence>
<dbReference type="PANTHER" id="PTHR27004:SF428">
    <property type="entry name" value="OS01G0160600 PROTEIN"/>
    <property type="match status" value="1"/>
</dbReference>
<keyword evidence="10" id="KW-0325">Glycoprotein</keyword>